<evidence type="ECO:0000256" key="2">
    <source>
        <dbReference type="ARBA" id="ARBA00005775"/>
    </source>
</evidence>
<dbReference type="SUPFAM" id="SSF48371">
    <property type="entry name" value="ARM repeat"/>
    <property type="match status" value="1"/>
</dbReference>
<evidence type="ECO:0000313" key="11">
    <source>
        <dbReference type="Proteomes" id="UP000789706"/>
    </source>
</evidence>
<keyword evidence="3" id="KW-0963">Cytoplasm</keyword>
<dbReference type="EMBL" id="CAJVPK010000143">
    <property type="protein sequence ID" value="CAG8458906.1"/>
    <property type="molecule type" value="Genomic_DNA"/>
</dbReference>
<keyword evidence="6" id="KW-0694">RNA-binding</keyword>
<evidence type="ECO:0000256" key="5">
    <source>
        <dbReference type="ARBA" id="ARBA00022553"/>
    </source>
</evidence>
<evidence type="ECO:0000256" key="3">
    <source>
        <dbReference type="ARBA" id="ARBA00022490"/>
    </source>
</evidence>
<sequence length="549" mass="65287">MTNYQEKSDYEIEDQGQISVRKRLSHAWSIRWFVKDFQRLVDQYPRGRFLTSNNFILENDLTRDTTGYDCRIRLFPNGNRQYLKPGYVSLYLQVSPRFKNDDDVNNNPQGIFQNNKILKMEILRFNQNSSYNTIKTVHLTLDNVEKNDQNSYGLSKFCRTDSILTSLQDPIEIAIKITILDSPINEMTPFEPFLYNDRFSDIEFKFECGGKLNAHRIILASRSKYFEKLFDENKSLITEEYQSKNNYEDKLTTTKIKRKLTGLLNKLLWDNMDKISKQIINFANQSKDENDGHTLRTIIYIIFDHACQCRNYSHLYVHLCKSLMDGIDQEIKDINIKMPDGSLAKGRQLFLKYLYTKCQLEFEKGCRADHYIKRDENGDPVNIKSNEFFLGLKEKRRWLGLARFFAELFKRNVVTESMMHRCIKHCLNKSHPFPDQIELLCEILRTAGKFIDHEKAKPHLDTYFERLLFFAKHPQLNRILHSMLMEIIELRENDWMTVEEMKLRQMQNQETKVIHINDVDYKTFKKILCYFYTGKIDTKLDREVLKGYM</sequence>
<dbReference type="Pfam" id="PF00651">
    <property type="entry name" value="BTB"/>
    <property type="match status" value="2"/>
</dbReference>
<dbReference type="InterPro" id="IPR000210">
    <property type="entry name" value="BTB/POZ_dom"/>
</dbReference>
<name>A0A9N8VLA4_9GLOM</name>
<dbReference type="PANTHER" id="PTHR23253">
    <property type="entry name" value="EUKARYOTIC TRANSLATION INITIATION FACTOR 4 GAMMA"/>
    <property type="match status" value="1"/>
</dbReference>
<evidence type="ECO:0000259" key="8">
    <source>
        <dbReference type="PROSITE" id="PS50097"/>
    </source>
</evidence>
<dbReference type="GO" id="GO:0003729">
    <property type="term" value="F:mRNA binding"/>
    <property type="evidence" value="ECO:0007669"/>
    <property type="project" value="TreeGrafter"/>
</dbReference>
<dbReference type="InterPro" id="IPR002083">
    <property type="entry name" value="MATH/TRAF_dom"/>
</dbReference>
<gene>
    <name evidence="10" type="ORF">DEBURN_LOCUS2570</name>
</gene>
<dbReference type="Gene3D" id="2.60.210.10">
    <property type="entry name" value="Apoptosis, Tumor Necrosis Factor Receptor Associated Protein 2, Chain A"/>
    <property type="match status" value="1"/>
</dbReference>
<evidence type="ECO:0000256" key="6">
    <source>
        <dbReference type="ARBA" id="ARBA00022884"/>
    </source>
</evidence>
<evidence type="ECO:0000256" key="4">
    <source>
        <dbReference type="ARBA" id="ARBA00022540"/>
    </source>
</evidence>
<accession>A0A9N8VLA4</accession>
<keyword evidence="11" id="KW-1185">Reference proteome</keyword>
<dbReference type="GO" id="GO:0016281">
    <property type="term" value="C:eukaryotic translation initiation factor 4F complex"/>
    <property type="evidence" value="ECO:0007669"/>
    <property type="project" value="TreeGrafter"/>
</dbReference>
<keyword evidence="5" id="KW-0597">Phosphoprotein</keyword>
<comment type="caution">
    <text evidence="10">The sequence shown here is derived from an EMBL/GenBank/DDBJ whole genome shotgun (WGS) entry which is preliminary data.</text>
</comment>
<evidence type="ECO:0000256" key="1">
    <source>
        <dbReference type="ARBA" id="ARBA00004496"/>
    </source>
</evidence>
<keyword evidence="7" id="KW-0648">Protein biosynthesis</keyword>
<keyword evidence="4" id="KW-0396">Initiation factor</keyword>
<feature type="domain" description="BTB" evidence="8">
    <location>
        <begin position="200"/>
        <end position="251"/>
    </location>
</feature>
<dbReference type="PROSITE" id="PS50097">
    <property type="entry name" value="BTB"/>
    <property type="match status" value="1"/>
</dbReference>
<dbReference type="SUPFAM" id="SSF49599">
    <property type="entry name" value="TRAF domain-like"/>
    <property type="match status" value="1"/>
</dbReference>
<feature type="domain" description="MATH" evidence="9">
    <location>
        <begin position="27"/>
        <end position="177"/>
    </location>
</feature>
<comment type="subcellular location">
    <subcellularLocation>
        <location evidence="1">Cytoplasm</location>
    </subcellularLocation>
</comment>
<dbReference type="GO" id="GO:0010494">
    <property type="term" value="C:cytoplasmic stress granule"/>
    <property type="evidence" value="ECO:0007669"/>
    <property type="project" value="UniProtKB-ARBA"/>
</dbReference>
<dbReference type="InterPro" id="IPR003890">
    <property type="entry name" value="MIF4G-like_typ-3"/>
</dbReference>
<proteinExistence type="inferred from homology"/>
<evidence type="ECO:0000259" key="9">
    <source>
        <dbReference type="PROSITE" id="PS50144"/>
    </source>
</evidence>
<dbReference type="PANTHER" id="PTHR23253:SF9">
    <property type="entry name" value="EUKARYOTIC TRANSLATION INITIATION FACTOR 4 GAMMA 2"/>
    <property type="match status" value="1"/>
</dbReference>
<dbReference type="InterPro" id="IPR016024">
    <property type="entry name" value="ARM-type_fold"/>
</dbReference>
<reference evidence="10" key="1">
    <citation type="submission" date="2021-06" db="EMBL/GenBank/DDBJ databases">
        <authorList>
            <person name="Kallberg Y."/>
            <person name="Tangrot J."/>
            <person name="Rosling A."/>
        </authorList>
    </citation>
    <scope>NUCLEOTIDE SEQUENCE</scope>
    <source>
        <strain evidence="10">AZ414A</strain>
    </source>
</reference>
<dbReference type="SMART" id="SM00543">
    <property type="entry name" value="MIF4G"/>
    <property type="match status" value="1"/>
</dbReference>
<comment type="similarity">
    <text evidence="2">Belongs to the eukaryotic initiation factor 4G family.</text>
</comment>
<protein>
    <submittedName>
        <fullName evidence="10">850_t:CDS:1</fullName>
    </submittedName>
</protein>
<dbReference type="SUPFAM" id="SSF54695">
    <property type="entry name" value="POZ domain"/>
    <property type="match status" value="1"/>
</dbReference>
<dbReference type="InterPro" id="IPR008974">
    <property type="entry name" value="TRAF-like"/>
</dbReference>
<evidence type="ECO:0000256" key="7">
    <source>
        <dbReference type="ARBA" id="ARBA00022917"/>
    </source>
</evidence>
<dbReference type="OrthoDB" id="514777at2759"/>
<dbReference type="PROSITE" id="PS50144">
    <property type="entry name" value="MATH"/>
    <property type="match status" value="1"/>
</dbReference>
<dbReference type="Gene3D" id="1.25.40.180">
    <property type="match status" value="1"/>
</dbReference>
<dbReference type="Gene3D" id="3.30.710.10">
    <property type="entry name" value="Potassium Channel Kv1.1, Chain A"/>
    <property type="match status" value="2"/>
</dbReference>
<dbReference type="Proteomes" id="UP000789706">
    <property type="component" value="Unassembled WGS sequence"/>
</dbReference>
<organism evidence="10 11">
    <name type="scientific">Diversispora eburnea</name>
    <dbReference type="NCBI Taxonomy" id="1213867"/>
    <lineage>
        <taxon>Eukaryota</taxon>
        <taxon>Fungi</taxon>
        <taxon>Fungi incertae sedis</taxon>
        <taxon>Mucoromycota</taxon>
        <taxon>Glomeromycotina</taxon>
        <taxon>Glomeromycetes</taxon>
        <taxon>Diversisporales</taxon>
        <taxon>Diversisporaceae</taxon>
        <taxon>Diversispora</taxon>
    </lineage>
</organism>
<dbReference type="Pfam" id="PF22486">
    <property type="entry name" value="MATH_2"/>
    <property type="match status" value="1"/>
</dbReference>
<dbReference type="FunFam" id="1.25.40.180:FF:000020">
    <property type="entry name" value="Eukaryotic translation initiation factor subunit"/>
    <property type="match status" value="1"/>
</dbReference>
<dbReference type="Pfam" id="PF02854">
    <property type="entry name" value="MIF4G"/>
    <property type="match status" value="1"/>
</dbReference>
<dbReference type="AlphaFoldDB" id="A0A9N8VLA4"/>
<dbReference type="CDD" id="cd18186">
    <property type="entry name" value="BTB_POZ_ZBTB_KLHL-like"/>
    <property type="match status" value="2"/>
</dbReference>
<dbReference type="GO" id="GO:0003743">
    <property type="term" value="F:translation initiation factor activity"/>
    <property type="evidence" value="ECO:0007669"/>
    <property type="project" value="UniProtKB-KW"/>
</dbReference>
<dbReference type="InterPro" id="IPR011333">
    <property type="entry name" value="SKP1/BTB/POZ_sf"/>
</dbReference>
<evidence type="ECO:0000313" key="10">
    <source>
        <dbReference type="EMBL" id="CAG8458906.1"/>
    </source>
</evidence>